<proteinExistence type="predicted"/>
<feature type="region of interest" description="Disordered" evidence="1">
    <location>
        <begin position="343"/>
        <end position="376"/>
    </location>
</feature>
<protein>
    <submittedName>
        <fullName evidence="3">Uncharacterized protein</fullName>
    </submittedName>
</protein>
<dbReference type="GeneID" id="60587953"/>
<dbReference type="KEGG" id="hlt:I7X12_05630"/>
<feature type="region of interest" description="Disordered" evidence="1">
    <location>
        <begin position="791"/>
        <end position="817"/>
    </location>
</feature>
<sequence length="835" mass="89366">MSPSSVLLQFGGLLDIDIAGYVKEAFTWYASVYLDAARRGLDVLLDIYAAVLREALTLDPDMLASVEGVYQLSTGLFFALLAVMALSQLALSQLALGQLFPRSSATDLHRFTERTFVAIVLIYVVNPPGDGTLFARGLFAWAFELVNALQDYLLADLASLDVTVNLGSPTESLSSVLRAALTGGLVSILLLLSLLLGQLALALRQFVLVSIYALFPLLLSFWLVDIGPLKYARQIAEIAFQLAVVLLVAGVLIAGMLNASLGLLAGGTVGGEAATARAVVDQSQTQPGSGSELGVVRGGALAADPGGSIQGMIAEMMFLMVSGFGVFGVLVVAVLQLFSSVGDGGGGGGSGAERRGDATSRGTSSGQSMPGTLADRVGLSGGLVGGRFGDDERSSVLDSGSIAMGIDSGGNGDGFDNPSVVGEGGRHEALTNIEFSDTVELPTNEHTQKEVVSETTYPALAEAERKKLDQQIRTLDPDDSEMALRTVDTDEGRRLALDDDGYIEIDGELTAKDMQLAHEVWKSDGSSHPGGQLWEKMVREHHDIDEKPSGAIPVQSGGMEGYTPYEEHDFGKGMELSDEAEEALDVYQQASHRFIEENHEKIDAASVDEETGEITLDLQRGLTHRTGDMARQVLEDFDAESYELPRNQAVSNTSASKSTAEGYATEWGTGMVVEKTVDKDEIVISDAIRTVKKNGMCDDRFDPEEGVVMGDDEYQVPGGAIGTISGREDESGVKLTDGDGQSTFKDALKNPDQLTVEGHQHTAKTLQKVADDHDRVEVDDVAKDCIEDWYKNSPKEEMGRNQTGEGERGWIDDSETKEAWEEELKSDLRKLGADV</sequence>
<feature type="transmembrane region" description="Helical" evidence="2">
    <location>
        <begin position="179"/>
        <end position="200"/>
    </location>
</feature>
<feature type="transmembrane region" description="Helical" evidence="2">
    <location>
        <begin position="316"/>
        <end position="338"/>
    </location>
</feature>
<keyword evidence="2" id="KW-0472">Membrane</keyword>
<feature type="transmembrane region" description="Helical" evidence="2">
    <location>
        <begin position="206"/>
        <end position="226"/>
    </location>
</feature>
<dbReference type="OrthoDB" id="241661at2157"/>
<dbReference type="AlphaFoldDB" id="A0A7T3G0N3"/>
<evidence type="ECO:0000256" key="2">
    <source>
        <dbReference type="SAM" id="Phobius"/>
    </source>
</evidence>
<keyword evidence="4" id="KW-1185">Reference proteome</keyword>
<reference evidence="3 4" key="1">
    <citation type="submission" date="2020-12" db="EMBL/GenBank/DDBJ databases">
        <title>Halosimplex halophilum sp. nov. and Halosimplex salinum sp. nov., two new members of the genus Halosimplex.</title>
        <authorList>
            <person name="Cui H.L."/>
        </authorList>
    </citation>
    <scope>NUCLEOTIDE SEQUENCE [LARGE SCALE GENOMIC DNA]</scope>
    <source>
        <strain evidence="3 4">YGH94</strain>
    </source>
</reference>
<feature type="transmembrane region" description="Helical" evidence="2">
    <location>
        <begin position="238"/>
        <end position="257"/>
    </location>
</feature>
<accession>A0A7T3G0N3</accession>
<dbReference type="RefSeq" id="WP_198062880.1">
    <property type="nucleotide sequence ID" value="NZ_CP065856.1"/>
</dbReference>
<dbReference type="Proteomes" id="UP000595001">
    <property type="component" value="Chromosome"/>
</dbReference>
<keyword evidence="2" id="KW-0812">Transmembrane</keyword>
<feature type="compositionally biased region" description="Polar residues" evidence="1">
    <location>
        <begin position="360"/>
        <end position="370"/>
    </location>
</feature>
<name>A0A7T3G0N3_9EURY</name>
<evidence type="ECO:0000256" key="1">
    <source>
        <dbReference type="SAM" id="MobiDB-lite"/>
    </source>
</evidence>
<keyword evidence="2" id="KW-1133">Transmembrane helix</keyword>
<feature type="transmembrane region" description="Helical" evidence="2">
    <location>
        <begin position="69"/>
        <end position="91"/>
    </location>
</feature>
<dbReference type="EMBL" id="CP065856">
    <property type="protein sequence ID" value="QPV64106.1"/>
    <property type="molecule type" value="Genomic_DNA"/>
</dbReference>
<evidence type="ECO:0000313" key="4">
    <source>
        <dbReference type="Proteomes" id="UP000595001"/>
    </source>
</evidence>
<gene>
    <name evidence="3" type="ORF">I7X12_05630</name>
</gene>
<evidence type="ECO:0000313" key="3">
    <source>
        <dbReference type="EMBL" id="QPV64106.1"/>
    </source>
</evidence>
<organism evidence="3 4">
    <name type="scientific">Halosimplex litoreum</name>
    <dbReference type="NCBI Taxonomy" id="1198301"/>
    <lineage>
        <taxon>Archaea</taxon>
        <taxon>Methanobacteriati</taxon>
        <taxon>Methanobacteriota</taxon>
        <taxon>Stenosarchaea group</taxon>
        <taxon>Halobacteria</taxon>
        <taxon>Halobacteriales</taxon>
        <taxon>Haloarculaceae</taxon>
        <taxon>Halosimplex</taxon>
    </lineage>
</organism>